<dbReference type="AlphaFoldDB" id="A0A6A7AQS7"/>
<evidence type="ECO:0000313" key="1">
    <source>
        <dbReference type="EMBL" id="KAF2844519.1"/>
    </source>
</evidence>
<organism evidence="1 2">
    <name type="scientific">Plenodomus tracheiphilus IPT5</name>
    <dbReference type="NCBI Taxonomy" id="1408161"/>
    <lineage>
        <taxon>Eukaryota</taxon>
        <taxon>Fungi</taxon>
        <taxon>Dikarya</taxon>
        <taxon>Ascomycota</taxon>
        <taxon>Pezizomycotina</taxon>
        <taxon>Dothideomycetes</taxon>
        <taxon>Pleosporomycetidae</taxon>
        <taxon>Pleosporales</taxon>
        <taxon>Pleosporineae</taxon>
        <taxon>Leptosphaeriaceae</taxon>
        <taxon>Plenodomus</taxon>
    </lineage>
</organism>
<dbReference type="OrthoDB" id="5228066at2759"/>
<protein>
    <submittedName>
        <fullName evidence="1">Uncharacterized protein</fullName>
    </submittedName>
</protein>
<keyword evidence="2" id="KW-1185">Reference proteome</keyword>
<dbReference type="Proteomes" id="UP000799423">
    <property type="component" value="Unassembled WGS sequence"/>
</dbReference>
<evidence type="ECO:0000313" key="2">
    <source>
        <dbReference type="Proteomes" id="UP000799423"/>
    </source>
</evidence>
<proteinExistence type="predicted"/>
<dbReference type="EMBL" id="MU006374">
    <property type="protein sequence ID" value="KAF2844519.1"/>
    <property type="molecule type" value="Genomic_DNA"/>
</dbReference>
<accession>A0A6A7AQS7</accession>
<name>A0A6A7AQS7_9PLEO</name>
<gene>
    <name evidence="1" type="ORF">T440DRAFT_316358</name>
</gene>
<reference evidence="1" key="1">
    <citation type="submission" date="2020-01" db="EMBL/GenBank/DDBJ databases">
        <authorList>
            <consortium name="DOE Joint Genome Institute"/>
            <person name="Haridas S."/>
            <person name="Albert R."/>
            <person name="Binder M."/>
            <person name="Bloem J."/>
            <person name="Labutti K."/>
            <person name="Salamov A."/>
            <person name="Andreopoulos B."/>
            <person name="Baker S.E."/>
            <person name="Barry K."/>
            <person name="Bills G."/>
            <person name="Bluhm B.H."/>
            <person name="Cannon C."/>
            <person name="Castanera R."/>
            <person name="Culley D.E."/>
            <person name="Daum C."/>
            <person name="Ezra D."/>
            <person name="Gonzalez J.B."/>
            <person name="Henrissat B."/>
            <person name="Kuo A."/>
            <person name="Liang C."/>
            <person name="Lipzen A."/>
            <person name="Lutzoni F."/>
            <person name="Magnuson J."/>
            <person name="Mondo S."/>
            <person name="Nolan M."/>
            <person name="Ohm R."/>
            <person name="Pangilinan J."/>
            <person name="Park H.-J."/>
            <person name="Ramirez L."/>
            <person name="Alfaro M."/>
            <person name="Sun H."/>
            <person name="Tritt A."/>
            <person name="Yoshinaga Y."/>
            <person name="Zwiers L.-H."/>
            <person name="Turgeon B.G."/>
            <person name="Goodwin S.B."/>
            <person name="Spatafora J.W."/>
            <person name="Crous P.W."/>
            <person name="Grigoriev I.V."/>
        </authorList>
    </citation>
    <scope>NUCLEOTIDE SEQUENCE</scope>
    <source>
        <strain evidence="1">IPT5</strain>
    </source>
</reference>
<sequence>MYVAEDALVKIKVDERKDALQRFLDEISQNIPAHEGKDGLDEHLKRFLAVPCKLHESLANIAQIKETISETPFTIAKSSRDRVSAPDNTVAVVVDVRKRGSCRVFNARRFHGGADANITKNVVVMPWHNTWKYLCVEEVEMAYILAARFISKIP</sequence>